<dbReference type="InterPro" id="IPR004143">
    <property type="entry name" value="BPL_LPL_catalytic"/>
</dbReference>
<reference evidence="7" key="1">
    <citation type="submission" date="2019-10" db="EMBL/GenBank/DDBJ databases">
        <title>Lacipirellula parvula gen. nov., sp. nov., representing a lineage of planctomycetes widespread in freshwater anoxic habitats, and description of the family Lacipirellulaceae.</title>
        <authorList>
            <person name="Dedysh S.N."/>
            <person name="Kulichevskaya I.S."/>
            <person name="Beletsky A.V."/>
            <person name="Rakitin A.L."/>
            <person name="Mardanov A.V."/>
            <person name="Ivanova A.A."/>
            <person name="Saltykova V.X."/>
            <person name="Rijpstra W.I.C."/>
            <person name="Sinninghe Damste J.S."/>
            <person name="Ravin N.V."/>
        </authorList>
    </citation>
    <scope>NUCLEOTIDE SEQUENCE [LARGE SCALE GENOMIC DNA]</scope>
    <source>
        <strain evidence="7">PX69</strain>
    </source>
</reference>
<protein>
    <recommendedName>
        <fullName evidence="3">biotin--[biotin carboxyl-carrier protein] ligase</fullName>
        <ecNumber evidence="3">6.3.4.15</ecNumber>
    </recommendedName>
</protein>
<dbReference type="Gene3D" id="3.30.930.10">
    <property type="entry name" value="Bira Bifunctional Protein, Domain 2"/>
    <property type="match status" value="1"/>
</dbReference>
<dbReference type="InterPro" id="IPR003142">
    <property type="entry name" value="BPL_C"/>
</dbReference>
<evidence type="ECO:0000313" key="7">
    <source>
        <dbReference type="Proteomes" id="UP000326837"/>
    </source>
</evidence>
<keyword evidence="2" id="KW-0092">Biotin</keyword>
<keyword evidence="1" id="KW-0436">Ligase</keyword>
<dbReference type="KEGG" id="lpav:PLANPX_0790"/>
<organism evidence="6 7">
    <name type="scientific">Lacipirellula parvula</name>
    <dbReference type="NCBI Taxonomy" id="2650471"/>
    <lineage>
        <taxon>Bacteria</taxon>
        <taxon>Pseudomonadati</taxon>
        <taxon>Planctomycetota</taxon>
        <taxon>Planctomycetia</taxon>
        <taxon>Pirellulales</taxon>
        <taxon>Lacipirellulaceae</taxon>
        <taxon>Lacipirellula</taxon>
    </lineage>
</organism>
<comment type="catalytic activity">
    <reaction evidence="4">
        <text>biotin + L-lysyl-[protein] + ATP = N(6)-biotinyl-L-lysyl-[protein] + AMP + diphosphate + H(+)</text>
        <dbReference type="Rhea" id="RHEA:11756"/>
        <dbReference type="Rhea" id="RHEA-COMP:9752"/>
        <dbReference type="Rhea" id="RHEA-COMP:10505"/>
        <dbReference type="ChEBI" id="CHEBI:15378"/>
        <dbReference type="ChEBI" id="CHEBI:29969"/>
        <dbReference type="ChEBI" id="CHEBI:30616"/>
        <dbReference type="ChEBI" id="CHEBI:33019"/>
        <dbReference type="ChEBI" id="CHEBI:57586"/>
        <dbReference type="ChEBI" id="CHEBI:83144"/>
        <dbReference type="ChEBI" id="CHEBI:456215"/>
        <dbReference type="EC" id="6.3.4.15"/>
    </reaction>
</comment>
<dbReference type="PANTHER" id="PTHR12835:SF5">
    <property type="entry name" value="BIOTIN--PROTEIN LIGASE"/>
    <property type="match status" value="1"/>
</dbReference>
<dbReference type="CDD" id="cd16442">
    <property type="entry name" value="BPL"/>
    <property type="match status" value="1"/>
</dbReference>
<dbReference type="InterPro" id="IPR004408">
    <property type="entry name" value="Biotin_CoA_COase_ligase"/>
</dbReference>
<dbReference type="GO" id="GO:0005737">
    <property type="term" value="C:cytoplasm"/>
    <property type="evidence" value="ECO:0007669"/>
    <property type="project" value="TreeGrafter"/>
</dbReference>
<dbReference type="Pfam" id="PF02237">
    <property type="entry name" value="BPL_C"/>
    <property type="match status" value="1"/>
</dbReference>
<dbReference type="NCBIfam" id="TIGR00121">
    <property type="entry name" value="birA_ligase"/>
    <property type="match status" value="1"/>
</dbReference>
<accession>A0A5K7X3I6</accession>
<evidence type="ECO:0000313" key="6">
    <source>
        <dbReference type="EMBL" id="BBO31178.1"/>
    </source>
</evidence>
<dbReference type="PANTHER" id="PTHR12835">
    <property type="entry name" value="BIOTIN PROTEIN LIGASE"/>
    <property type="match status" value="1"/>
</dbReference>
<dbReference type="Proteomes" id="UP000326837">
    <property type="component" value="Chromosome"/>
</dbReference>
<dbReference type="EC" id="6.3.4.15" evidence="3"/>
<evidence type="ECO:0000256" key="1">
    <source>
        <dbReference type="ARBA" id="ARBA00022598"/>
    </source>
</evidence>
<dbReference type="GO" id="GO:0004077">
    <property type="term" value="F:biotin--[biotin carboxyl-carrier protein] ligase activity"/>
    <property type="evidence" value="ECO:0007669"/>
    <property type="project" value="UniProtKB-EC"/>
</dbReference>
<dbReference type="InterPro" id="IPR045864">
    <property type="entry name" value="aa-tRNA-synth_II/BPL/LPL"/>
</dbReference>
<dbReference type="PROSITE" id="PS51733">
    <property type="entry name" value="BPL_LPL_CATALYTIC"/>
    <property type="match status" value="1"/>
</dbReference>
<evidence type="ECO:0000259" key="5">
    <source>
        <dbReference type="PROSITE" id="PS51733"/>
    </source>
</evidence>
<evidence type="ECO:0000256" key="3">
    <source>
        <dbReference type="ARBA" id="ARBA00024227"/>
    </source>
</evidence>
<keyword evidence="7" id="KW-1185">Reference proteome</keyword>
<proteinExistence type="predicted"/>
<gene>
    <name evidence="6" type="ORF">PLANPX_0790</name>
</gene>
<evidence type="ECO:0000256" key="2">
    <source>
        <dbReference type="ARBA" id="ARBA00023267"/>
    </source>
</evidence>
<evidence type="ECO:0000256" key="4">
    <source>
        <dbReference type="ARBA" id="ARBA00047846"/>
    </source>
</evidence>
<name>A0A5K7X3I6_9BACT</name>
<dbReference type="AlphaFoldDB" id="A0A5K7X3I6"/>
<feature type="domain" description="BPL/LPL catalytic" evidence="5">
    <location>
        <begin position="1"/>
        <end position="200"/>
    </location>
</feature>
<sequence length="275" mass="29552">MLGLTMRRIHFDVTDSTNTQARLLAAIHPGERVLVTAAEQTAGRGRQGRQWLSPRGGAWMTIAWPMRLEPSTYRTASLATAVGVRRALLELATRGMPAEAAAFALDVRVKWPNDLLINDAKVAGILCEQSVGAQHGGDAIFIGIGVNVEFRQEILDEPASGEPLRHRATTLSNAAGRLVDVSEVVERTALEVAAAMEQLEACGFAGAPADGGRSLLDELRDALAYVGKIRRWRSPRGDVTGRVLGIDDDGRLLLEGDAGVIVCDAGELETNDRPR</sequence>
<dbReference type="SUPFAM" id="SSF55681">
    <property type="entry name" value="Class II aaRS and biotin synthetases"/>
    <property type="match status" value="1"/>
</dbReference>
<dbReference type="EMBL" id="AP021861">
    <property type="protein sequence ID" value="BBO31178.1"/>
    <property type="molecule type" value="Genomic_DNA"/>
</dbReference>
<dbReference type="Pfam" id="PF03099">
    <property type="entry name" value="BPL_LplA_LipB"/>
    <property type="match status" value="1"/>
</dbReference>